<dbReference type="EMBL" id="BMDG01000006">
    <property type="protein sequence ID" value="GGI08599.1"/>
    <property type="molecule type" value="Genomic_DNA"/>
</dbReference>
<gene>
    <name evidence="2" type="ORF">GCM10007368_21980</name>
</gene>
<organism evidence="2 3">
    <name type="scientific">Isoptericola cucumis</name>
    <dbReference type="NCBI Taxonomy" id="1776856"/>
    <lineage>
        <taxon>Bacteria</taxon>
        <taxon>Bacillati</taxon>
        <taxon>Actinomycetota</taxon>
        <taxon>Actinomycetes</taxon>
        <taxon>Micrococcales</taxon>
        <taxon>Promicromonosporaceae</taxon>
        <taxon>Isoptericola</taxon>
    </lineage>
</organism>
<comment type="caution">
    <text evidence="2">The sequence shown here is derived from an EMBL/GenBank/DDBJ whole genome shotgun (WGS) entry which is preliminary data.</text>
</comment>
<dbReference type="SUPFAM" id="SSF56281">
    <property type="entry name" value="Metallo-hydrolase/oxidoreductase"/>
    <property type="match status" value="1"/>
</dbReference>
<dbReference type="PANTHER" id="PTHR46018">
    <property type="entry name" value="ZINC PHOSPHODIESTERASE ELAC PROTEIN 1"/>
    <property type="match status" value="1"/>
</dbReference>
<keyword evidence="3" id="KW-1185">Reference proteome</keyword>
<evidence type="ECO:0000313" key="2">
    <source>
        <dbReference type="EMBL" id="GGI08599.1"/>
    </source>
</evidence>
<name>A0ABQ2B821_9MICO</name>
<dbReference type="PANTHER" id="PTHR46018:SF4">
    <property type="entry name" value="METALLO-HYDROLASE YHFI-RELATED"/>
    <property type="match status" value="1"/>
</dbReference>
<proteinExistence type="predicted"/>
<evidence type="ECO:0000313" key="3">
    <source>
        <dbReference type="Proteomes" id="UP000632535"/>
    </source>
</evidence>
<dbReference type="Pfam" id="PF12706">
    <property type="entry name" value="Lactamase_B_2"/>
    <property type="match status" value="1"/>
</dbReference>
<accession>A0ABQ2B821</accession>
<dbReference type="InterPro" id="IPR036866">
    <property type="entry name" value="RibonucZ/Hydroxyglut_hydro"/>
</dbReference>
<dbReference type="Gene3D" id="3.60.15.10">
    <property type="entry name" value="Ribonuclease Z/Hydroxyacylglutathione hydrolase-like"/>
    <property type="match status" value="1"/>
</dbReference>
<dbReference type="InterPro" id="IPR001279">
    <property type="entry name" value="Metallo-B-lactamas"/>
</dbReference>
<dbReference type="RefSeq" id="WP_188523736.1">
    <property type="nucleotide sequence ID" value="NZ_BMDG01000006.1"/>
</dbReference>
<evidence type="ECO:0000259" key="1">
    <source>
        <dbReference type="Pfam" id="PF12706"/>
    </source>
</evidence>
<reference evidence="3" key="1">
    <citation type="journal article" date="2019" name="Int. J. Syst. Evol. Microbiol.">
        <title>The Global Catalogue of Microorganisms (GCM) 10K type strain sequencing project: providing services to taxonomists for standard genome sequencing and annotation.</title>
        <authorList>
            <consortium name="The Broad Institute Genomics Platform"/>
            <consortium name="The Broad Institute Genome Sequencing Center for Infectious Disease"/>
            <person name="Wu L."/>
            <person name="Ma J."/>
        </authorList>
    </citation>
    <scope>NUCLEOTIDE SEQUENCE [LARGE SCALE GENOMIC DNA]</scope>
    <source>
        <strain evidence="3">CCM 8653</strain>
    </source>
</reference>
<protein>
    <submittedName>
        <fullName evidence="2">Metal-dependent hydrolase</fullName>
    </submittedName>
</protein>
<dbReference type="CDD" id="cd07716">
    <property type="entry name" value="RNaseZ_short-form-like_MBL-fold"/>
    <property type="match status" value="1"/>
</dbReference>
<sequence>MRLVTVGVSGSFPGPASPASTYLVHVPASEAEAAGATGDDVRDWNVVLDLGNGGLGALQRHVDPLDLDAVALSHLHPDHCADLSGLYVYLRYHPQRGAVSTGRDTHLPVYGPHATAERAGAMYGLEPGESMAGELDVRVWRPGVPVRVGPLELEPFEVFHPVEAYGIRVTGPSSVRPGERATLVYSGDTDLCDGLVAGAAGADLFLCEAGFQEGRDDRVEPGIHLTGRRAGKAAAEAGVRRLLLTHVAAWSDPLVSLAEAREVYDGPVAVAAPGEVHEL</sequence>
<feature type="domain" description="Metallo-beta-lactamase" evidence="1">
    <location>
        <begin position="63"/>
        <end position="246"/>
    </location>
</feature>
<dbReference type="Proteomes" id="UP000632535">
    <property type="component" value="Unassembled WGS sequence"/>
</dbReference>
<dbReference type="GO" id="GO:0016787">
    <property type="term" value="F:hydrolase activity"/>
    <property type="evidence" value="ECO:0007669"/>
    <property type="project" value="UniProtKB-KW"/>
</dbReference>
<keyword evidence="2" id="KW-0378">Hydrolase</keyword>